<name>A0A1M6LYF4_9BACL</name>
<dbReference type="RefSeq" id="WP_072873022.1">
    <property type="nucleotide sequence ID" value="NZ_FRAF01000003.1"/>
</dbReference>
<protein>
    <recommendedName>
        <fullName evidence="4">Copper resistance protein D</fullName>
    </recommendedName>
</protein>
<evidence type="ECO:0000313" key="2">
    <source>
        <dbReference type="EMBL" id="SHJ76083.1"/>
    </source>
</evidence>
<evidence type="ECO:0008006" key="4">
    <source>
        <dbReference type="Google" id="ProtNLM"/>
    </source>
</evidence>
<accession>A0A1M6LYF4</accession>
<dbReference type="EMBL" id="FRAF01000003">
    <property type="protein sequence ID" value="SHJ76083.1"/>
    <property type="molecule type" value="Genomic_DNA"/>
</dbReference>
<dbReference type="AlphaFoldDB" id="A0A1M6LYF4"/>
<feature type="transmembrane region" description="Helical" evidence="1">
    <location>
        <begin position="126"/>
        <end position="146"/>
    </location>
</feature>
<gene>
    <name evidence="2" type="ORF">SAMN05443507_103113</name>
</gene>
<keyword evidence="1" id="KW-0472">Membrane</keyword>
<keyword evidence="3" id="KW-1185">Reference proteome</keyword>
<feature type="transmembrane region" description="Helical" evidence="1">
    <location>
        <begin position="6"/>
        <end position="31"/>
    </location>
</feature>
<dbReference type="OrthoDB" id="2353937at2"/>
<evidence type="ECO:0000313" key="3">
    <source>
        <dbReference type="Proteomes" id="UP000184016"/>
    </source>
</evidence>
<keyword evidence="1" id="KW-1133">Transmembrane helix</keyword>
<feature type="transmembrane region" description="Helical" evidence="1">
    <location>
        <begin position="86"/>
        <end position="106"/>
    </location>
</feature>
<reference evidence="3" key="1">
    <citation type="submission" date="2016-11" db="EMBL/GenBank/DDBJ databases">
        <authorList>
            <person name="Varghese N."/>
            <person name="Submissions S."/>
        </authorList>
    </citation>
    <scope>NUCLEOTIDE SEQUENCE [LARGE SCALE GENOMIC DNA]</scope>
    <source>
        <strain evidence="3">USBA-503</strain>
    </source>
</reference>
<sequence length="149" mass="17048">MHTFHAFWWLLHILGVALWFGGQVLFSILWAKIRKLPDSWNADILQSLFDTFDRVSLWSALLTAVSGTVLSFLVEPRAKLSYFWLTYMQGMGIVALILSVFVLRWLGKTVRNRMVASRSPGSTQTYTSVLHLNSFILLTILMMAAFKPH</sequence>
<organism evidence="2 3">
    <name type="scientific">Alicyclobacillus tolerans</name>
    <dbReference type="NCBI Taxonomy" id="90970"/>
    <lineage>
        <taxon>Bacteria</taxon>
        <taxon>Bacillati</taxon>
        <taxon>Bacillota</taxon>
        <taxon>Bacilli</taxon>
        <taxon>Bacillales</taxon>
        <taxon>Alicyclobacillaceae</taxon>
        <taxon>Alicyclobacillus</taxon>
    </lineage>
</organism>
<dbReference type="Proteomes" id="UP000184016">
    <property type="component" value="Unassembled WGS sequence"/>
</dbReference>
<keyword evidence="1" id="KW-0812">Transmembrane</keyword>
<feature type="transmembrane region" description="Helical" evidence="1">
    <location>
        <begin position="55"/>
        <end position="74"/>
    </location>
</feature>
<evidence type="ECO:0000256" key="1">
    <source>
        <dbReference type="SAM" id="Phobius"/>
    </source>
</evidence>
<proteinExistence type="predicted"/>